<evidence type="ECO:0000256" key="1">
    <source>
        <dbReference type="ARBA" id="ARBA00006745"/>
    </source>
</evidence>
<reference evidence="6 7" key="1">
    <citation type="submission" date="2018-06" db="EMBL/GenBank/DDBJ databases">
        <title>Genomic Encyclopedia of Type Strains, Phase IV (KMG-V): Genome sequencing to study the core and pangenomes of soil and plant-associated prokaryotes.</title>
        <authorList>
            <person name="Whitman W."/>
        </authorList>
    </citation>
    <scope>NUCLEOTIDE SEQUENCE [LARGE SCALE GENOMIC DNA]</scope>
    <source>
        <strain evidence="6 7">SRCL-318</strain>
    </source>
</reference>
<dbReference type="PANTHER" id="PTHR43794">
    <property type="entry name" value="AMINOHYDROLASE SSNA-RELATED"/>
    <property type="match status" value="1"/>
</dbReference>
<dbReference type="GO" id="GO:0019239">
    <property type="term" value="F:deaminase activity"/>
    <property type="evidence" value="ECO:0007669"/>
    <property type="project" value="UniProtKB-ARBA"/>
</dbReference>
<protein>
    <submittedName>
        <fullName evidence="6">Cytosine/adenosine deaminase-related metal-dependent hydrolase</fullName>
    </submittedName>
</protein>
<dbReference type="CDD" id="cd01298">
    <property type="entry name" value="ATZ_TRZ_like"/>
    <property type="match status" value="1"/>
</dbReference>
<dbReference type="Pfam" id="PF01979">
    <property type="entry name" value="Amidohydro_1"/>
    <property type="match status" value="1"/>
</dbReference>
<name>A0A2V4TAC2_9BURK</name>
<evidence type="ECO:0000313" key="6">
    <source>
        <dbReference type="EMBL" id="PYE19778.1"/>
    </source>
</evidence>
<evidence type="ECO:0000259" key="5">
    <source>
        <dbReference type="Pfam" id="PF01979"/>
    </source>
</evidence>
<dbReference type="Gene3D" id="2.30.40.10">
    <property type="entry name" value="Urease, subunit C, domain 1"/>
    <property type="match status" value="1"/>
</dbReference>
<gene>
    <name evidence="6" type="ORF">C7410_11874</name>
</gene>
<dbReference type="GO" id="GO:0046872">
    <property type="term" value="F:metal ion binding"/>
    <property type="evidence" value="ECO:0007669"/>
    <property type="project" value="UniProtKB-KW"/>
</dbReference>
<feature type="domain" description="Amidohydrolase-related" evidence="5">
    <location>
        <begin position="74"/>
        <end position="426"/>
    </location>
</feature>
<evidence type="ECO:0000256" key="2">
    <source>
        <dbReference type="ARBA" id="ARBA00022723"/>
    </source>
</evidence>
<dbReference type="OrthoDB" id="9807210at2"/>
<comment type="similarity">
    <text evidence="1">Belongs to the metallo-dependent hydrolases superfamily. ATZ/TRZ family.</text>
</comment>
<keyword evidence="2" id="KW-0479">Metal-binding</keyword>
<dbReference type="InterPro" id="IPR032466">
    <property type="entry name" value="Metal_Hydrolase"/>
</dbReference>
<dbReference type="FunFam" id="3.20.20.140:FF:000014">
    <property type="entry name" value="5-methylthioadenosine/S-adenosylhomocysteine deaminase"/>
    <property type="match status" value="1"/>
</dbReference>
<keyword evidence="4" id="KW-0862">Zinc</keyword>
<dbReference type="EMBL" id="QJSQ01000018">
    <property type="protein sequence ID" value="PYE19778.1"/>
    <property type="molecule type" value="Genomic_DNA"/>
</dbReference>
<sequence>MEPTLAQQKSPQDPQKPGKTLLVKNADMLVTMDGARREICGGGLYVEGNRIVAVGPTAELPTTADEVIDASGHLVTPGLVNTHHHMYQSLTRAVPAAQDAELFGWLTSLYKVWANLTPEMIEVSTLTAMAELLLSGCTTSSDHLYIYPNGSRLDDSIRAAQRIGMRFHASRGSMSVGQKDGGLPPDSVVEREDAILADTQRLIETYHDEGRYAMLRVVVAPCSPFSVSRDLMRESAVLARHYGVSMHTHLAENVNDIAYSREKFGMTPAEYAEDLGWVGRDVWHAHCVQLDDRGIGLFGRTGTGVAHCPCSNMRLASGIAPVKKMRLAGVPVGLGVDGSASNDGAQMVAEARQAMLLARVGFGPDAMTAREALEIATLGGAQVLGRDDIGALAPGMAADFVAFDLRQPPFAGALHDPVAALVFCAPSQVALSVIGARVVVKEGVLQTVELGPVIERHNRLAAQLVQMAR</sequence>
<dbReference type="AlphaFoldDB" id="A0A2V4TAC2"/>
<dbReference type="GO" id="GO:0016814">
    <property type="term" value="F:hydrolase activity, acting on carbon-nitrogen (but not peptide) bonds, in cyclic amidines"/>
    <property type="evidence" value="ECO:0007669"/>
    <property type="project" value="UniProtKB-ARBA"/>
</dbReference>
<dbReference type="SUPFAM" id="SSF51556">
    <property type="entry name" value="Metallo-dependent hydrolases"/>
    <property type="match status" value="1"/>
</dbReference>
<dbReference type="RefSeq" id="WP_110856214.1">
    <property type="nucleotide sequence ID" value="NZ_QJSQ01000018.1"/>
</dbReference>
<dbReference type="SUPFAM" id="SSF51338">
    <property type="entry name" value="Composite domain of metallo-dependent hydrolases"/>
    <property type="match status" value="1"/>
</dbReference>
<evidence type="ECO:0000256" key="4">
    <source>
        <dbReference type="ARBA" id="ARBA00022833"/>
    </source>
</evidence>
<accession>A0A2V4TAC2</accession>
<dbReference type="Gene3D" id="3.20.20.140">
    <property type="entry name" value="Metal-dependent hydrolases"/>
    <property type="match status" value="1"/>
</dbReference>
<dbReference type="InterPro" id="IPR011059">
    <property type="entry name" value="Metal-dep_hydrolase_composite"/>
</dbReference>
<comment type="caution">
    <text evidence="6">The sequence shown here is derived from an EMBL/GenBank/DDBJ whole genome shotgun (WGS) entry which is preliminary data.</text>
</comment>
<proteinExistence type="inferred from homology"/>
<keyword evidence="3 6" id="KW-0378">Hydrolase</keyword>
<organism evidence="6 7">
    <name type="scientific">Paraburkholderia silvatlantica</name>
    <dbReference type="NCBI Taxonomy" id="321895"/>
    <lineage>
        <taxon>Bacteria</taxon>
        <taxon>Pseudomonadati</taxon>
        <taxon>Pseudomonadota</taxon>
        <taxon>Betaproteobacteria</taxon>
        <taxon>Burkholderiales</taxon>
        <taxon>Burkholderiaceae</taxon>
        <taxon>Paraburkholderia</taxon>
    </lineage>
</organism>
<evidence type="ECO:0000313" key="7">
    <source>
        <dbReference type="Proteomes" id="UP000247772"/>
    </source>
</evidence>
<dbReference type="NCBIfam" id="NF006055">
    <property type="entry name" value="PRK08203.1"/>
    <property type="match status" value="1"/>
</dbReference>
<evidence type="ECO:0000256" key="3">
    <source>
        <dbReference type="ARBA" id="ARBA00022801"/>
    </source>
</evidence>
<dbReference type="InterPro" id="IPR006680">
    <property type="entry name" value="Amidohydro-rel"/>
</dbReference>
<dbReference type="InterPro" id="IPR050287">
    <property type="entry name" value="MTA/SAH_deaminase"/>
</dbReference>
<dbReference type="PANTHER" id="PTHR43794:SF11">
    <property type="entry name" value="AMIDOHYDROLASE-RELATED DOMAIN-CONTAINING PROTEIN"/>
    <property type="match status" value="1"/>
</dbReference>
<dbReference type="Proteomes" id="UP000247772">
    <property type="component" value="Unassembled WGS sequence"/>
</dbReference>